<dbReference type="Proteomes" id="UP001515480">
    <property type="component" value="Unassembled WGS sequence"/>
</dbReference>
<dbReference type="EMBL" id="JBGBPQ010000020">
    <property type="protein sequence ID" value="KAL1504029.1"/>
    <property type="molecule type" value="Genomic_DNA"/>
</dbReference>
<reference evidence="1 2" key="1">
    <citation type="journal article" date="2024" name="Science">
        <title>Giant polyketide synthase enzymes in the biosynthesis of giant marine polyether toxins.</title>
        <authorList>
            <person name="Fallon T.R."/>
            <person name="Shende V.V."/>
            <person name="Wierzbicki I.H."/>
            <person name="Pendleton A.L."/>
            <person name="Watervoot N.F."/>
            <person name="Auber R.P."/>
            <person name="Gonzalez D.J."/>
            <person name="Wisecaver J.H."/>
            <person name="Moore B.S."/>
        </authorList>
    </citation>
    <scope>NUCLEOTIDE SEQUENCE [LARGE SCALE GENOMIC DNA]</scope>
    <source>
        <strain evidence="1 2">12B1</strain>
    </source>
</reference>
<evidence type="ECO:0000313" key="1">
    <source>
        <dbReference type="EMBL" id="KAL1504029.1"/>
    </source>
</evidence>
<accession>A0AB34IRE0</accession>
<sequence length="89" mass="9809">MGLWACLDCSDAPSSLFPLCPMQSNKHGNIVAHTCYDKHSASPLWMPKGRATTGGAKRRRASADDFELDVEEDCEDCELEDEEMAVDSD</sequence>
<dbReference type="AlphaFoldDB" id="A0AB34IRE0"/>
<proteinExistence type="predicted"/>
<protein>
    <submittedName>
        <fullName evidence="1">Uncharacterized protein</fullName>
    </submittedName>
</protein>
<comment type="caution">
    <text evidence="1">The sequence shown here is derived from an EMBL/GenBank/DDBJ whole genome shotgun (WGS) entry which is preliminary data.</text>
</comment>
<organism evidence="1 2">
    <name type="scientific">Prymnesium parvum</name>
    <name type="common">Toxic golden alga</name>
    <dbReference type="NCBI Taxonomy" id="97485"/>
    <lineage>
        <taxon>Eukaryota</taxon>
        <taxon>Haptista</taxon>
        <taxon>Haptophyta</taxon>
        <taxon>Prymnesiophyceae</taxon>
        <taxon>Prymnesiales</taxon>
        <taxon>Prymnesiaceae</taxon>
        <taxon>Prymnesium</taxon>
    </lineage>
</organism>
<evidence type="ECO:0000313" key="2">
    <source>
        <dbReference type="Proteomes" id="UP001515480"/>
    </source>
</evidence>
<keyword evidence="2" id="KW-1185">Reference proteome</keyword>
<name>A0AB34IRE0_PRYPA</name>
<gene>
    <name evidence="1" type="ORF">AB1Y20_010442</name>
</gene>